<organism evidence="1 2">
    <name type="scientific">Lentzea atacamensis</name>
    <dbReference type="NCBI Taxonomy" id="531938"/>
    <lineage>
        <taxon>Bacteria</taxon>
        <taxon>Bacillati</taxon>
        <taxon>Actinomycetota</taxon>
        <taxon>Actinomycetes</taxon>
        <taxon>Pseudonocardiales</taxon>
        <taxon>Pseudonocardiaceae</taxon>
        <taxon>Lentzea</taxon>
    </lineage>
</organism>
<evidence type="ECO:0000313" key="1">
    <source>
        <dbReference type="EMBL" id="RAS65481.1"/>
    </source>
</evidence>
<protein>
    <recommendedName>
        <fullName evidence="3">SH3 domain-containing protein</fullName>
    </recommendedName>
</protein>
<keyword evidence="2" id="KW-1185">Reference proteome</keyword>
<proteinExistence type="predicted"/>
<sequence>MTIRRNLPSALNWKGSQDPCVTFTYTRLTVSPSSRRISTGPAFNRDTARMRPSGDILRAQGNSPERVAISRSWPEPAYRQTLITTSRSPRLVLQREPTAVDNAISLASPQPVSGRNEHEGEPLMINEAGGAATEIPARMVCEVDRGIYVRRTDEPPRYVPAGTKIFIDAWAGAGWYRGRLWDSRAEVFVHAGDLGLSYEQ</sequence>
<evidence type="ECO:0008006" key="3">
    <source>
        <dbReference type="Google" id="ProtNLM"/>
    </source>
</evidence>
<name>A0ABX9E712_9PSEU</name>
<comment type="caution">
    <text evidence="1">The sequence shown here is derived from an EMBL/GenBank/DDBJ whole genome shotgun (WGS) entry which is preliminary data.</text>
</comment>
<dbReference type="EMBL" id="QLTT01000004">
    <property type="protein sequence ID" value="RAS65481.1"/>
    <property type="molecule type" value="Genomic_DNA"/>
</dbReference>
<accession>A0ABX9E712</accession>
<reference evidence="1 2" key="1">
    <citation type="submission" date="2018-06" db="EMBL/GenBank/DDBJ databases">
        <title>Genomic Encyclopedia of Type Strains, Phase IV (KMG-IV): sequencing the most valuable type-strain genomes for metagenomic binning, comparative biology and taxonomic classification.</title>
        <authorList>
            <person name="Goeker M."/>
        </authorList>
    </citation>
    <scope>NUCLEOTIDE SEQUENCE [LARGE SCALE GENOMIC DNA]</scope>
    <source>
        <strain evidence="1 2">DSM 45479</strain>
    </source>
</reference>
<gene>
    <name evidence="1" type="ORF">C8D87_10428</name>
</gene>
<evidence type="ECO:0000313" key="2">
    <source>
        <dbReference type="Proteomes" id="UP000248714"/>
    </source>
</evidence>
<dbReference type="Proteomes" id="UP000248714">
    <property type="component" value="Unassembled WGS sequence"/>
</dbReference>